<keyword evidence="23" id="KW-1185">Reference proteome</keyword>
<keyword evidence="13" id="KW-0539">Nucleus</keyword>
<comment type="function">
    <text evidence="17">Acts as a positive regulator of hedgehog signaling and regulates ciliary function.</text>
</comment>
<feature type="region of interest" description="Disordered" evidence="19">
    <location>
        <begin position="2230"/>
        <end position="2252"/>
    </location>
</feature>
<comment type="catalytic activity">
    <reaction evidence="18">
        <text>GTP + H2O = GDP + phosphate + H(+)</text>
        <dbReference type="Rhea" id="RHEA:19669"/>
        <dbReference type="ChEBI" id="CHEBI:15377"/>
        <dbReference type="ChEBI" id="CHEBI:15378"/>
        <dbReference type="ChEBI" id="CHEBI:37565"/>
        <dbReference type="ChEBI" id="CHEBI:43474"/>
        <dbReference type="ChEBI" id="CHEBI:58189"/>
    </reaction>
    <physiologicalReaction direction="left-to-right" evidence="18">
        <dbReference type="Rhea" id="RHEA:19670"/>
    </physiologicalReaction>
</comment>
<comment type="cofactor">
    <cofactor evidence="1">
        <name>Mg(2+)</name>
        <dbReference type="ChEBI" id="CHEBI:18420"/>
    </cofactor>
</comment>
<dbReference type="GO" id="GO:0004843">
    <property type="term" value="F:cysteine-type deubiquitinase activity"/>
    <property type="evidence" value="ECO:0007669"/>
    <property type="project" value="InterPro"/>
</dbReference>
<dbReference type="Pfam" id="PF00443">
    <property type="entry name" value="UCH"/>
    <property type="match status" value="1"/>
</dbReference>
<feature type="region of interest" description="Disordered" evidence="19">
    <location>
        <begin position="2413"/>
        <end position="2454"/>
    </location>
</feature>
<dbReference type="Gene3D" id="3.90.70.10">
    <property type="entry name" value="Cysteine proteinases"/>
    <property type="match status" value="1"/>
</dbReference>
<dbReference type="InterPro" id="IPR018316">
    <property type="entry name" value="Tubulin/FtsZ_2-layer-sand-dom"/>
</dbReference>
<keyword evidence="11" id="KW-0378">Hydrolase</keyword>
<dbReference type="InterPro" id="IPR002967">
    <property type="entry name" value="Delta_tubulin"/>
</dbReference>
<feature type="region of interest" description="Disordered" evidence="19">
    <location>
        <begin position="1577"/>
        <end position="1610"/>
    </location>
</feature>
<dbReference type="Pfam" id="PF03953">
    <property type="entry name" value="Tubulin_C"/>
    <property type="match status" value="1"/>
</dbReference>
<reference evidence="22 23" key="1">
    <citation type="submission" date="2016-02" db="EMBL/GenBank/DDBJ databases">
        <title>Genome analysis of coral dinoflagellate symbionts highlights evolutionary adaptations to a symbiotic lifestyle.</title>
        <authorList>
            <person name="Aranda M."/>
            <person name="Li Y."/>
            <person name="Liew Y.J."/>
            <person name="Baumgarten S."/>
            <person name="Simakov O."/>
            <person name="Wilson M."/>
            <person name="Piel J."/>
            <person name="Ashoor H."/>
            <person name="Bougouffa S."/>
            <person name="Bajic V.B."/>
            <person name="Ryu T."/>
            <person name="Ravasi T."/>
            <person name="Bayer T."/>
            <person name="Micklem G."/>
            <person name="Kim H."/>
            <person name="Bhak J."/>
            <person name="Lajeunesse T.C."/>
            <person name="Voolstra C.R."/>
        </authorList>
    </citation>
    <scope>NUCLEOTIDE SEQUENCE [LARGE SCALE GENOMIC DNA]</scope>
    <source>
        <strain evidence="22 23">CCMP2467</strain>
    </source>
</reference>
<dbReference type="Pfam" id="PF00091">
    <property type="entry name" value="Tubulin"/>
    <property type="match status" value="1"/>
</dbReference>
<keyword evidence="14" id="KW-0966">Cell projection</keyword>
<name>A0A1Q9CSE2_SYMMI</name>
<evidence type="ECO:0000256" key="5">
    <source>
        <dbReference type="ARBA" id="ARBA00009636"/>
    </source>
</evidence>
<dbReference type="GO" id="GO:0030030">
    <property type="term" value="P:cell projection organization"/>
    <property type="evidence" value="ECO:0007669"/>
    <property type="project" value="UniProtKB-KW"/>
</dbReference>
<comment type="similarity">
    <text evidence="5">Belongs to the tubulin family.</text>
</comment>
<organism evidence="22 23">
    <name type="scientific">Symbiodinium microadriaticum</name>
    <name type="common">Dinoflagellate</name>
    <name type="synonym">Zooxanthella microadriatica</name>
    <dbReference type="NCBI Taxonomy" id="2951"/>
    <lineage>
        <taxon>Eukaryota</taxon>
        <taxon>Sar</taxon>
        <taxon>Alveolata</taxon>
        <taxon>Dinophyceae</taxon>
        <taxon>Suessiales</taxon>
        <taxon>Symbiodiniaceae</taxon>
        <taxon>Symbiodinium</taxon>
    </lineage>
</organism>
<evidence type="ECO:0000256" key="7">
    <source>
        <dbReference type="ARBA" id="ARBA00014184"/>
    </source>
</evidence>
<dbReference type="SMART" id="SM00865">
    <property type="entry name" value="Tubulin_C"/>
    <property type="match status" value="1"/>
</dbReference>
<dbReference type="Gene3D" id="3.40.50.1440">
    <property type="entry name" value="Tubulin/FtsZ, GTPase domain"/>
    <property type="match status" value="2"/>
</dbReference>
<dbReference type="CDD" id="cd02186">
    <property type="entry name" value="alpha_tubulin"/>
    <property type="match status" value="1"/>
</dbReference>
<evidence type="ECO:0000256" key="13">
    <source>
        <dbReference type="ARBA" id="ARBA00023242"/>
    </source>
</evidence>
<evidence type="ECO:0000256" key="16">
    <source>
        <dbReference type="ARBA" id="ARBA00034296"/>
    </source>
</evidence>
<keyword evidence="8" id="KW-0493">Microtubule</keyword>
<dbReference type="SUPFAM" id="SSF55307">
    <property type="entry name" value="Tubulin C-terminal domain-like"/>
    <property type="match status" value="1"/>
</dbReference>
<sequence>MGRKKKPWIPPPPLDCTHLVADGALVSGADVMVTGGAHGRIHGLKGHILPSSEKASNTVNLRLYEGPATLQSKIWCVDRSNIAAVKPGPPVEDDGLHPSLRWRLRPPPLTVFSARYVLGWASLASMVPEKPVKKQPQCSTGASSATRLWQGVRKISQEGLLLPQPKTRARASSPLSKLQKELLQRLPLQGRRVPTEPVGPPPGRSGSLATRRDPETGWTASQDPSTFHDIDVTSTETEIMEEVVVDTEESSTKPHGPPFAAPKPIHHSAAVAAGPSGCLQQKEGAEGHSAGPPPTTSPSATDTPRKKARAGTSSGSSGPARTPSIWFDTTEPSEMAAALRPKKRASRNQMFQTVLRISAANRAAETRQEAEISLHTSDPGDYTRGPAVLLYCLGVFQICTVGIAASFHCLGRLLTRSLALVWSSGFTVGTLSSRRHARMLAGTAPDSPPESAQPQLLELRSRIATRIHSTVLSVTGCHDHLLRKPGFIPVQLYDLAYGAAEGMLEALAASHGGLTKHCPVSTRPTRHRHVAQDVDCAPSVPECFKLCVFFSLALVQRLEGLYHHLIRLLILSWNAGGLSSNLWQELLLTLAHLAPEDAKKLRAEIWTSLEAQLQRIPKRHTLMIVGDFNCPLKPYPQAGASLIDHVLMRTSQTDNRAKQAKTVDLALAAWRLGGKHFPVQASLPVVPFHSLNRPAKQKRAWNHWEVVQLCNNPNDSRVEALRHMIKQELHTATDISSLNQLLVRLDGSGSNLLKQAHKAFKQAKAKVQLRDDKGRSVDRSLPHTSPGSNSNAFDLLNWRLIDRALLDAGVDAELRNQVMSWYFAVTYHIEHLNRTARVTAQQGLRQGCQLAPVLWAMGMGFVFKSVAADPTNQVTTTWLQANTTTYADDIHLMEVARTSSHLDRLLHNFGTMLDALADNDMIINAVKSAVLLRHRGTFIKKWLRRHKQHTSDGDLFYLRTPKGREFRFPIREQHTYLGVKISYHAMAKHTTLYRIQAANQAWQRLRSVLCSSGRLALPHRLSLWKATVLPTLMYGLAAVDPEPKDCARLQSLIIKHVRAMAKSFAHMHYESSHRVLLRCGILSAQDQLQKETEGLLRYVAEPFAPFDFYALMRKSRELRSMRLVNRARNHMMLARRNKGKGSKGKGKSKGKGGSPPPPGHQEWMEERMDRLTQMVLRQEQTLSALRQDLMLYLFVRSGEQGMIPILCQAAEKWRAIKEETPEKLGYSLKLAMFKQLMITLQERLTETSKSQQAMDHAKSLNWVDPEGCWRILKWNGTKQNLEIDTTVQPTSTENLLTQIVQVRKAITETSLIRFKSIRRLTEGVQTEWVTFHIFISLRQEGAPIWSSLTSWIGQAAFHTIGCRLRRDRPQYDALAASWQNVHRQHDAPELVMHLLPRLHISGLEGRWEARVQTEHELQITDTGRLHAPLIMFPHPGDILYLQRVIDQWHLQAAVHALVSPPSVLCLQLQRFTGERGDLLRNVRPLQDCHHIVHVPVFLSGTATHVRPAAYEVTAIQLHFGRSPETGHYRTVLRGQKEFGHSSLWITDDNCSAVSATNVHPDAAYLLWLQQVAEFPAPSPRSAAAPRPPPRRRKVTTPGKAPPAQRSPTSLQQLSRLSPIFAAMREAICIHIGQGGVQIGNACWELFCLEHGIQPDGQMPSDKTIGGGDAAWKLHLAALAFGSPVSFALQLGEQLPVSILILARLDGLRPPLAEPATGEMRANPEGAERGDFCSRGEFVGEVDVVAIQSMWSPSSPPPRLVLWPWPGSGRASAWWLGVTVEVVAVSGVGAVEADPVVVVVIVGVAVGGGCCGAPAGFPAGFPAWQRLVCIVPREPAQRAVMVSRVCAAGCMSETGDTVIFVIITTIITISISPSCRSAEGDEANNFARGHYTIGKEIVDLVLDRIRKLADNCRRADNSFSFRHYMHPHFAACGGGTGSGLGCLMLERLSVDYGKKSKISFTVWCCPQVLCVHSLLEHTDVTIMYDNEALYDICRRNLDIERPTYTNLNRLIAQIISSLTASLRFDGALNVDITEFQTNLVPYPRIHFMLTSYAPVISAEKAYHEQLSVAEITMSVFEPASMMVKCDPRHGKYMACCMMYRGDVVPKDVNAAVATIKTKRTIQFVDWCPTGFKCGINYQPPTVVPGGDLAKVMRACCMISNSTAIAEVFSRIDHKFDLMYSKRAFVHHYVGEGMEEGEFSEAREDLAALEKDYEEVGIETAAWSNGEAVFPAEGEGEEEGPNSSAKDSKPSGDKAVPTELFVEVFMEFTNGSEPPQGQVLQEMRLEMQVVELPSRTPLRSLRVTNVPGSIGTAMLEVTSFPRAELCMALIKESGDEAAPKLSWDDSEEFSMLSPDSGSRSASVSSALRVPVSQLLSACAVGATLEWEADGARTIVVSGRLLRAGKAVEFVPGSLEAVPTPGAARPPWQPKSSPAGSGATAASALKDPDADAKESAEAEADLISRYVTRLLARGSNQQTKRSEQRNRPMSPLGGGDVTSWQRFITGRPYYLITTPPTKPSENPWSPGYGLRAATEGTEAEMSFAAGLTKIVQSKQSEVANREKIAESWKATEAKLLDAAVELFKNRCIKEAELEKCEATISFEVITREIPDFPKRILTDSTYFVDSWPSGTSAESWFYATRGVNSAFSQGAPILFAEVLQASLPQFVNRVKELGFSECNHEAGTWKVAVRWPRPDDDAPAEKKKKRRKD</sequence>
<dbReference type="FunFam" id="1.10.287.600:FF:000001">
    <property type="entry name" value="Tubulin alpha chain"/>
    <property type="match status" value="1"/>
</dbReference>
<dbReference type="InterPro" id="IPR000477">
    <property type="entry name" value="RT_dom"/>
</dbReference>
<evidence type="ECO:0000256" key="17">
    <source>
        <dbReference type="ARBA" id="ARBA00046149"/>
    </source>
</evidence>
<dbReference type="SUPFAM" id="SSF52490">
    <property type="entry name" value="Tubulin nucleotide-binding domain-like"/>
    <property type="match status" value="2"/>
</dbReference>
<dbReference type="SMART" id="SM00864">
    <property type="entry name" value="Tubulin"/>
    <property type="match status" value="1"/>
</dbReference>
<evidence type="ECO:0000313" key="23">
    <source>
        <dbReference type="Proteomes" id="UP000186817"/>
    </source>
</evidence>
<dbReference type="PROSITE" id="PS00227">
    <property type="entry name" value="TUBULIN"/>
    <property type="match status" value="1"/>
</dbReference>
<feature type="domain" description="Tubulin/FtsZ 2-layer sandwich" evidence="21">
    <location>
        <begin position="2027"/>
        <end position="2172"/>
    </location>
</feature>
<dbReference type="GO" id="GO:0005634">
    <property type="term" value="C:nucleus"/>
    <property type="evidence" value="ECO:0007669"/>
    <property type="project" value="UniProtKB-SubCell"/>
</dbReference>
<dbReference type="InterPro" id="IPR008280">
    <property type="entry name" value="Tub_FtsZ_C"/>
</dbReference>
<keyword evidence="10" id="KW-0970">Cilium biogenesis/degradation</keyword>
<dbReference type="InterPro" id="IPR023123">
    <property type="entry name" value="Tubulin_C"/>
</dbReference>
<dbReference type="FunFam" id="3.30.1330.20:FF:000001">
    <property type="entry name" value="Tubulin alpha chain"/>
    <property type="match status" value="1"/>
</dbReference>
<feature type="region of interest" description="Disordered" evidence="19">
    <location>
        <begin position="1134"/>
        <end position="1162"/>
    </location>
</feature>
<evidence type="ECO:0000256" key="6">
    <source>
        <dbReference type="ARBA" id="ARBA00011747"/>
    </source>
</evidence>
<evidence type="ECO:0000256" key="4">
    <source>
        <dbReference type="ARBA" id="ARBA00004138"/>
    </source>
</evidence>
<dbReference type="InterPro" id="IPR036525">
    <property type="entry name" value="Tubulin/FtsZ_GTPase_sf"/>
</dbReference>
<feature type="compositionally biased region" description="Low complexity" evidence="19">
    <location>
        <begin position="2429"/>
        <end position="2441"/>
    </location>
</feature>
<evidence type="ECO:0000256" key="15">
    <source>
        <dbReference type="ARBA" id="ARBA00030594"/>
    </source>
</evidence>
<evidence type="ECO:0000256" key="10">
    <source>
        <dbReference type="ARBA" id="ARBA00022794"/>
    </source>
</evidence>
<dbReference type="PANTHER" id="PTHR11588">
    <property type="entry name" value="TUBULIN"/>
    <property type="match status" value="1"/>
</dbReference>
<dbReference type="EMBL" id="LSRX01000955">
    <property type="protein sequence ID" value="OLP85817.1"/>
    <property type="molecule type" value="Genomic_DNA"/>
</dbReference>
<dbReference type="GO" id="GO:0005200">
    <property type="term" value="F:structural constituent of cytoskeleton"/>
    <property type="evidence" value="ECO:0007669"/>
    <property type="project" value="InterPro"/>
</dbReference>
<feature type="region of interest" description="Disordered" evidence="19">
    <location>
        <begin position="279"/>
        <end position="330"/>
    </location>
</feature>
<evidence type="ECO:0000256" key="9">
    <source>
        <dbReference type="ARBA" id="ARBA00022741"/>
    </source>
</evidence>
<dbReference type="Proteomes" id="UP000186817">
    <property type="component" value="Unassembled WGS sequence"/>
</dbReference>
<evidence type="ECO:0000256" key="3">
    <source>
        <dbReference type="ARBA" id="ARBA00004123"/>
    </source>
</evidence>
<proteinExistence type="inferred from homology"/>
<keyword evidence="12" id="KW-0342">GTP-binding</keyword>
<evidence type="ECO:0000313" key="22">
    <source>
        <dbReference type="EMBL" id="OLP85817.1"/>
    </source>
</evidence>
<dbReference type="InterPro" id="IPR037103">
    <property type="entry name" value="Tubulin/FtsZ-like_C"/>
</dbReference>
<dbReference type="SUPFAM" id="SSF54001">
    <property type="entry name" value="Cysteine proteinases"/>
    <property type="match status" value="1"/>
</dbReference>
<dbReference type="GO" id="GO:0005929">
    <property type="term" value="C:cilium"/>
    <property type="evidence" value="ECO:0007669"/>
    <property type="project" value="UniProtKB-SubCell"/>
</dbReference>
<feature type="region of interest" description="Disordered" evidence="19">
    <location>
        <begin position="2470"/>
        <end position="2496"/>
    </location>
</feature>
<feature type="region of interest" description="Disordered" evidence="19">
    <location>
        <begin position="184"/>
        <end position="229"/>
    </location>
</feature>
<keyword evidence="9" id="KW-0547">Nucleotide-binding</keyword>
<evidence type="ECO:0000256" key="18">
    <source>
        <dbReference type="ARBA" id="ARBA00049117"/>
    </source>
</evidence>
<evidence type="ECO:0000256" key="19">
    <source>
        <dbReference type="SAM" id="MobiDB-lite"/>
    </source>
</evidence>
<dbReference type="PRINTS" id="PR01224">
    <property type="entry name" value="DELTATUBULIN"/>
</dbReference>
<dbReference type="Pfam" id="PF00078">
    <property type="entry name" value="RVT_1"/>
    <property type="match status" value="1"/>
</dbReference>
<protein>
    <recommendedName>
        <fullName evidence="7">Tubulin delta chain</fullName>
    </recommendedName>
    <alternativeName>
        <fullName evidence="15">Delta-tubulin</fullName>
    </alternativeName>
</protein>
<gene>
    <name evidence="22" type="ORF">AK812_SmicGene33164</name>
</gene>
<dbReference type="GO" id="GO:0005525">
    <property type="term" value="F:GTP binding"/>
    <property type="evidence" value="ECO:0007669"/>
    <property type="project" value="UniProtKB-KW"/>
</dbReference>
<evidence type="ECO:0000259" key="21">
    <source>
        <dbReference type="SMART" id="SM00865"/>
    </source>
</evidence>
<dbReference type="InterPro" id="IPR003008">
    <property type="entry name" value="Tubulin_FtsZ_GTPase"/>
</dbReference>
<comment type="function">
    <text evidence="16">Tubulin is the major constituent of microtubules, a cylinder consisting of laterally associated linear protofilaments composed of alpha- and beta-tubulin heterodimers. Microtubules grow by the addition of GTP-tubulin dimers to the microtubule end, where a stabilizing cap forms. Below the cap, tubulin dimers are in GDP-bound state, owing to GTPase activity of alpha-tubulin.</text>
</comment>
<feature type="compositionally biased region" description="Basic residues" evidence="19">
    <location>
        <begin position="1134"/>
        <end position="1150"/>
    </location>
</feature>
<feature type="compositionally biased region" description="Basic and acidic residues" evidence="19">
    <location>
        <begin position="2443"/>
        <end position="2453"/>
    </location>
</feature>
<dbReference type="InterPro" id="IPR000217">
    <property type="entry name" value="Tubulin"/>
</dbReference>
<dbReference type="GO" id="GO:0007017">
    <property type="term" value="P:microtubule-based process"/>
    <property type="evidence" value="ECO:0007669"/>
    <property type="project" value="InterPro"/>
</dbReference>
<evidence type="ECO:0000259" key="20">
    <source>
        <dbReference type="SMART" id="SM00864"/>
    </source>
</evidence>
<feature type="region of interest" description="Disordered" evidence="19">
    <location>
        <begin position="244"/>
        <end position="264"/>
    </location>
</feature>
<evidence type="ECO:0000256" key="11">
    <source>
        <dbReference type="ARBA" id="ARBA00022801"/>
    </source>
</evidence>
<dbReference type="GO" id="GO:0005814">
    <property type="term" value="C:centriole"/>
    <property type="evidence" value="ECO:0007669"/>
    <property type="project" value="UniProtKB-SubCell"/>
</dbReference>
<feature type="domain" description="Tubulin/FtsZ GTPase" evidence="20">
    <location>
        <begin position="1843"/>
        <end position="2025"/>
    </location>
</feature>
<accession>A0A1Q9CSE2</accession>
<comment type="subcellular location">
    <subcellularLocation>
        <location evidence="4">Cell projection</location>
        <location evidence="4">Cilium</location>
    </subcellularLocation>
    <subcellularLocation>
        <location evidence="2">Cytoplasm</location>
        <location evidence="2">Cytoskeleton</location>
        <location evidence="2">Microtubule organizing center</location>
        <location evidence="2">Centrosome</location>
        <location evidence="2">Centriole</location>
    </subcellularLocation>
    <subcellularLocation>
        <location evidence="3">Nucleus</location>
    </subcellularLocation>
</comment>
<evidence type="ECO:0000256" key="8">
    <source>
        <dbReference type="ARBA" id="ARBA00022701"/>
    </source>
</evidence>
<dbReference type="GO" id="GO:0016579">
    <property type="term" value="P:protein deubiquitination"/>
    <property type="evidence" value="ECO:0007669"/>
    <property type="project" value="InterPro"/>
</dbReference>
<evidence type="ECO:0000256" key="12">
    <source>
        <dbReference type="ARBA" id="ARBA00023134"/>
    </source>
</evidence>
<evidence type="ECO:0000256" key="14">
    <source>
        <dbReference type="ARBA" id="ARBA00023273"/>
    </source>
</evidence>
<comment type="caution">
    <text evidence="22">The sequence shown here is derived from an EMBL/GenBank/DDBJ whole genome shotgun (WGS) entry which is preliminary data.</text>
</comment>
<evidence type="ECO:0000256" key="1">
    <source>
        <dbReference type="ARBA" id="ARBA00001946"/>
    </source>
</evidence>
<evidence type="ECO:0000256" key="2">
    <source>
        <dbReference type="ARBA" id="ARBA00004114"/>
    </source>
</evidence>
<comment type="subunit">
    <text evidence="6">Dimer of alpha and beta chains. A typical microtubule is a hollow water-filled tube with an outer diameter of 25 nm and an inner diameter of 15 nM. Alpha-beta heterodimers associate head-to-tail to form protofilaments running lengthwise along the microtubule wall with the beta-tubulin subunit facing the microtubule plus end conferring a structural polarity. Microtubules usually have 13 protofilaments but different protofilament numbers can be found in some organisms and specialized cells.</text>
</comment>
<dbReference type="InterPro" id="IPR038765">
    <property type="entry name" value="Papain-like_cys_pep_sf"/>
</dbReference>
<dbReference type="InterPro" id="IPR017975">
    <property type="entry name" value="Tubulin_CS"/>
</dbReference>
<dbReference type="GO" id="GO:0005874">
    <property type="term" value="C:microtubule"/>
    <property type="evidence" value="ECO:0007669"/>
    <property type="project" value="UniProtKB-KW"/>
</dbReference>
<dbReference type="Gene3D" id="1.10.287.600">
    <property type="entry name" value="Helix hairpin bin"/>
    <property type="match status" value="1"/>
</dbReference>
<dbReference type="Gene3D" id="3.30.1330.20">
    <property type="entry name" value="Tubulin/FtsZ, C-terminal domain"/>
    <property type="match status" value="1"/>
</dbReference>
<dbReference type="InterPro" id="IPR001394">
    <property type="entry name" value="Peptidase_C19_UCH"/>
</dbReference>